<sequence>MRRIVTGHNADGKSIIMIDGPPAKSIGEEVGGLFEIWNTDGNQIDTFDEIDRADTDILLSPSKGGSKFRYFAINPIPEGVPKEKLEELVAEGFAKIGASQDRVDTTRHPTMHKTKTIDYIILLKGDVTLLLDDDEVRLKPFDVVVQRGTNHAWINNGKEPALFIAVLIDSDLKD</sequence>
<dbReference type="PANTHER" id="PTHR36156:SF2">
    <property type="entry name" value="CUPIN TYPE-2 DOMAIN-CONTAINING PROTEIN"/>
    <property type="match status" value="1"/>
</dbReference>
<dbReference type="AlphaFoldDB" id="A0A3N6P5T9"/>
<accession>A0A3N6P5T9</accession>
<dbReference type="PANTHER" id="PTHR36156">
    <property type="entry name" value="SLR2101 PROTEIN"/>
    <property type="match status" value="1"/>
</dbReference>
<dbReference type="Gene3D" id="2.60.120.10">
    <property type="entry name" value="Jelly Rolls"/>
    <property type="match status" value="1"/>
</dbReference>
<feature type="domain" description="Cupin type-2" evidence="1">
    <location>
        <begin position="111"/>
        <end position="166"/>
    </location>
</feature>
<dbReference type="SUPFAM" id="SSF51182">
    <property type="entry name" value="RmlC-like cupins"/>
    <property type="match status" value="1"/>
</dbReference>
<comment type="caution">
    <text evidence="2">The sequence shown here is derived from an EMBL/GenBank/DDBJ whole genome shotgun (WGS) entry which is preliminary data.</text>
</comment>
<dbReference type="InterPro" id="IPR047142">
    <property type="entry name" value="OryJ/VirC-like"/>
</dbReference>
<gene>
    <name evidence="2" type="ORF">D5R40_25655</name>
</gene>
<dbReference type="InterPro" id="IPR014710">
    <property type="entry name" value="RmlC-like_jellyroll"/>
</dbReference>
<protein>
    <submittedName>
        <fullName evidence="2">Cupin domain-containing protein</fullName>
    </submittedName>
</protein>
<evidence type="ECO:0000259" key="1">
    <source>
        <dbReference type="Pfam" id="PF07883"/>
    </source>
</evidence>
<evidence type="ECO:0000313" key="3">
    <source>
        <dbReference type="Proteomes" id="UP000269154"/>
    </source>
</evidence>
<evidence type="ECO:0000313" key="2">
    <source>
        <dbReference type="EMBL" id="RQH28433.1"/>
    </source>
</evidence>
<organism evidence="2 3">
    <name type="scientific">Okeania hirsuta</name>
    <dbReference type="NCBI Taxonomy" id="1458930"/>
    <lineage>
        <taxon>Bacteria</taxon>
        <taxon>Bacillati</taxon>
        <taxon>Cyanobacteriota</taxon>
        <taxon>Cyanophyceae</taxon>
        <taxon>Oscillatoriophycideae</taxon>
        <taxon>Oscillatoriales</taxon>
        <taxon>Microcoleaceae</taxon>
        <taxon>Okeania</taxon>
    </lineage>
</organism>
<dbReference type="Pfam" id="PF07883">
    <property type="entry name" value="Cupin_2"/>
    <property type="match status" value="1"/>
</dbReference>
<reference evidence="2 3" key="1">
    <citation type="journal article" date="2018" name="ACS Chem. Biol.">
        <title>Ketoreductase domain dysfunction expands chemodiversity: malyngamide biosynthesis in the cyanobacterium Okeania hirsuta.</title>
        <authorList>
            <person name="Moss N.A."/>
            <person name="Leao T."/>
            <person name="Rankin M."/>
            <person name="McCullough T.M."/>
            <person name="Qu P."/>
            <person name="Korobeynikov A."/>
            <person name="Smith J.L."/>
            <person name="Gerwick L."/>
            <person name="Gerwick W.H."/>
        </authorList>
    </citation>
    <scope>NUCLEOTIDE SEQUENCE [LARGE SCALE GENOMIC DNA]</scope>
    <source>
        <strain evidence="2 3">PAB10Feb10-1</strain>
    </source>
</reference>
<dbReference type="Proteomes" id="UP000269154">
    <property type="component" value="Unassembled WGS sequence"/>
</dbReference>
<dbReference type="InterPro" id="IPR011051">
    <property type="entry name" value="RmlC_Cupin_sf"/>
</dbReference>
<name>A0A3N6P5T9_9CYAN</name>
<dbReference type="EMBL" id="RCBY01000211">
    <property type="protein sequence ID" value="RQH28433.1"/>
    <property type="molecule type" value="Genomic_DNA"/>
</dbReference>
<keyword evidence="3" id="KW-1185">Reference proteome</keyword>
<dbReference type="CDD" id="cd02231">
    <property type="entry name" value="cupin_BLL6423-like"/>
    <property type="match status" value="1"/>
</dbReference>
<proteinExistence type="predicted"/>
<dbReference type="OrthoDB" id="9814553at2"/>
<dbReference type="InterPro" id="IPR013096">
    <property type="entry name" value="Cupin_2"/>
</dbReference>